<feature type="signal peptide" evidence="2">
    <location>
        <begin position="1"/>
        <end position="27"/>
    </location>
</feature>
<dbReference type="PANTHER" id="PTHR31080:SF296">
    <property type="entry name" value="OS05G0360900 PROTEIN"/>
    <property type="match status" value="1"/>
</dbReference>
<protein>
    <recommendedName>
        <fullName evidence="3">Pectinesterase inhibitor domain-containing protein</fullName>
    </recommendedName>
</protein>
<reference evidence="4" key="1">
    <citation type="journal article" date="2023" name="bioRxiv">
        <title>Improved chromosome-level genome assembly for marigold (Tagetes erecta).</title>
        <authorList>
            <person name="Jiang F."/>
            <person name="Yuan L."/>
            <person name="Wang S."/>
            <person name="Wang H."/>
            <person name="Xu D."/>
            <person name="Wang A."/>
            <person name="Fan W."/>
        </authorList>
    </citation>
    <scope>NUCLEOTIDE SEQUENCE</scope>
    <source>
        <strain evidence="4">WSJ</strain>
        <tissue evidence="4">Leaf</tissue>
    </source>
</reference>
<evidence type="ECO:0000259" key="3">
    <source>
        <dbReference type="SMART" id="SM00856"/>
    </source>
</evidence>
<dbReference type="InterPro" id="IPR051955">
    <property type="entry name" value="PME_Inhibitor"/>
</dbReference>
<proteinExistence type="predicted"/>
<dbReference type="Proteomes" id="UP001229421">
    <property type="component" value="Unassembled WGS sequence"/>
</dbReference>
<dbReference type="GO" id="GO:0004857">
    <property type="term" value="F:enzyme inhibitor activity"/>
    <property type="evidence" value="ECO:0007669"/>
    <property type="project" value="InterPro"/>
</dbReference>
<keyword evidence="5" id="KW-1185">Reference proteome</keyword>
<organism evidence="4 5">
    <name type="scientific">Tagetes erecta</name>
    <name type="common">African marigold</name>
    <dbReference type="NCBI Taxonomy" id="13708"/>
    <lineage>
        <taxon>Eukaryota</taxon>
        <taxon>Viridiplantae</taxon>
        <taxon>Streptophyta</taxon>
        <taxon>Embryophyta</taxon>
        <taxon>Tracheophyta</taxon>
        <taxon>Spermatophyta</taxon>
        <taxon>Magnoliopsida</taxon>
        <taxon>eudicotyledons</taxon>
        <taxon>Gunneridae</taxon>
        <taxon>Pentapetalae</taxon>
        <taxon>asterids</taxon>
        <taxon>campanulids</taxon>
        <taxon>Asterales</taxon>
        <taxon>Asteraceae</taxon>
        <taxon>Asteroideae</taxon>
        <taxon>Heliantheae alliance</taxon>
        <taxon>Tageteae</taxon>
        <taxon>Tagetes</taxon>
    </lineage>
</organism>
<comment type="caution">
    <text evidence="4">The sequence shown here is derived from an EMBL/GenBank/DDBJ whole genome shotgun (WGS) entry which is preliminary data.</text>
</comment>
<dbReference type="Pfam" id="PF04043">
    <property type="entry name" value="PMEI"/>
    <property type="match status" value="1"/>
</dbReference>
<evidence type="ECO:0000313" key="4">
    <source>
        <dbReference type="EMBL" id="KAK1427493.1"/>
    </source>
</evidence>
<name>A0AAD8KTS3_TARER</name>
<feature type="chain" id="PRO_5042273912" description="Pectinesterase inhibitor domain-containing protein" evidence="2">
    <location>
        <begin position="28"/>
        <end position="234"/>
    </location>
</feature>
<dbReference type="SUPFAM" id="SSF101148">
    <property type="entry name" value="Plant invertase/pectin methylesterase inhibitor"/>
    <property type="match status" value="1"/>
</dbReference>
<dbReference type="Gene3D" id="1.20.140.40">
    <property type="entry name" value="Invertase/pectin methylesterase inhibitor family protein"/>
    <property type="match status" value="1"/>
</dbReference>
<keyword evidence="1 2" id="KW-0732">Signal</keyword>
<dbReference type="PANTHER" id="PTHR31080">
    <property type="entry name" value="PECTINESTERASE INHIBITOR-LIKE"/>
    <property type="match status" value="1"/>
</dbReference>
<evidence type="ECO:0000256" key="2">
    <source>
        <dbReference type="SAM" id="SignalP"/>
    </source>
</evidence>
<sequence>MKSSSSLLLTTIIPVTLLLFMSTFLFSDHDHSTAPTPSISMIVNIRPSMPQADLDPFITNTCNNTLYPSICSQTLSTFQHNLNRNNRATLRHALQHTIQKTINRVTKSRTNIIASLNFDNIQENMWINNCVELLHLTAYELQESVKQLNPIDKDPSSYDTMKNILGAAMTNKKTCIQGFFHLKLDLHMNSRVGLYMQKTLTPIMQMICNGLGIINYLESEGQLAYSCPGLDDRF</sequence>
<dbReference type="SMART" id="SM00856">
    <property type="entry name" value="PMEI"/>
    <property type="match status" value="1"/>
</dbReference>
<feature type="domain" description="Pectinesterase inhibitor" evidence="3">
    <location>
        <begin position="53"/>
        <end position="213"/>
    </location>
</feature>
<dbReference type="CDD" id="cd15798">
    <property type="entry name" value="PMEI-like_3"/>
    <property type="match status" value="1"/>
</dbReference>
<accession>A0AAD8KTS3</accession>
<dbReference type="EMBL" id="JAUHHV010000004">
    <property type="protein sequence ID" value="KAK1427493.1"/>
    <property type="molecule type" value="Genomic_DNA"/>
</dbReference>
<dbReference type="InterPro" id="IPR006501">
    <property type="entry name" value="Pectinesterase_inhib_dom"/>
</dbReference>
<dbReference type="AlphaFoldDB" id="A0AAD8KTS3"/>
<gene>
    <name evidence="4" type="ORF">QVD17_16179</name>
</gene>
<evidence type="ECO:0000313" key="5">
    <source>
        <dbReference type="Proteomes" id="UP001229421"/>
    </source>
</evidence>
<dbReference type="InterPro" id="IPR035513">
    <property type="entry name" value="Invertase/methylesterase_inhib"/>
</dbReference>
<dbReference type="NCBIfam" id="TIGR01614">
    <property type="entry name" value="PME_inhib"/>
    <property type="match status" value="1"/>
</dbReference>
<evidence type="ECO:0000256" key="1">
    <source>
        <dbReference type="ARBA" id="ARBA00022729"/>
    </source>
</evidence>